<keyword evidence="5 7" id="KW-0031">Aminopeptidase</keyword>
<dbReference type="GO" id="GO:0070005">
    <property type="term" value="F:cysteine-type aminopeptidase activity"/>
    <property type="evidence" value="ECO:0007669"/>
    <property type="project" value="InterPro"/>
</dbReference>
<gene>
    <name evidence="7" type="ORF">DT351_09165</name>
    <name evidence="8" type="ORF">LTWDN19_09190</name>
    <name evidence="9" type="ORF">PSR33_08580</name>
</gene>
<proteinExistence type="inferred from homology"/>
<dbReference type="RefSeq" id="WP_056967168.1">
    <property type="nucleotide sequence ID" value="NZ_AP024685.1"/>
</dbReference>
<evidence type="ECO:0000256" key="2">
    <source>
        <dbReference type="ARBA" id="ARBA00022670"/>
    </source>
</evidence>
<comment type="subcellular location">
    <subcellularLocation>
        <location evidence="1">Cytoplasm</location>
    </subcellularLocation>
</comment>
<dbReference type="Proteomes" id="UP000825100">
    <property type="component" value="Chromosome"/>
</dbReference>
<feature type="active site" evidence="6">
    <location>
        <position position="70"/>
    </location>
</feature>
<dbReference type="PROSITE" id="PS00139">
    <property type="entry name" value="THIOL_PROTEASE_CYS"/>
    <property type="match status" value="1"/>
</dbReference>
<feature type="active site" evidence="6">
    <location>
        <position position="385"/>
    </location>
</feature>
<dbReference type="GO" id="GO:0009636">
    <property type="term" value="P:response to toxic substance"/>
    <property type="evidence" value="ECO:0007669"/>
    <property type="project" value="TreeGrafter"/>
</dbReference>
<organism evidence="9 12">
    <name type="scientific">Latilactobacillus curvatus</name>
    <name type="common">Lactobacillus curvatus</name>
    <dbReference type="NCBI Taxonomy" id="28038"/>
    <lineage>
        <taxon>Bacteria</taxon>
        <taxon>Bacillati</taxon>
        <taxon>Bacillota</taxon>
        <taxon>Bacilli</taxon>
        <taxon>Lactobacillales</taxon>
        <taxon>Lactobacillaceae</taxon>
        <taxon>Latilactobacillus</taxon>
    </lineage>
</organism>
<sequence length="448" mass="51005">MVQPITAKDIQQFKADFKATPQSNTIKNAIMNNGFLATSANTDSKAKMAPVFSIDLDTGAVSNQKQSGRCWMFAALNTMRHSLQDQFKIKDFELSQNYTNFWDKFEKSNYFYENVLKTASQPIGDRKVDFLMTTPQQDGGQWDMLCALIEKYGIVPKSVMPETYNSEKSSELNGVLNLKLRKDAVTLRQLVADGVSEADIQAKKDAMLTEVYRMLVYALGEPPVEFDFEYRDDDHNYHIEKGLTPQTFYQKYVGWDLENYVSLINSPTADKPYNHLYSVEMLGNVVGGREVRHLNLDIDTFKQLAIKQLQAGESVWFGSDVGQSSDRKLGIMDTEIYQKDAMLGMDLSISKGERLDYGESLMTHAMVITGVDLVDGQPTKWKVENSWGDKVGTKGYFVMSDSWFDEFVYQIVINKRFLTDEMKRIETEEYDHPTVLAPWDPMGALASR</sequence>
<dbReference type="InterPro" id="IPR004134">
    <property type="entry name" value="Peptidase_C1B"/>
</dbReference>
<dbReference type="EMBL" id="CP031003">
    <property type="protein sequence ID" value="AXN36493.1"/>
    <property type="molecule type" value="Genomic_DNA"/>
</dbReference>
<evidence type="ECO:0000256" key="4">
    <source>
        <dbReference type="ARBA" id="ARBA00022807"/>
    </source>
</evidence>
<dbReference type="PIRSF" id="PIRSF005700">
    <property type="entry name" value="PepC"/>
    <property type="match status" value="1"/>
</dbReference>
<dbReference type="InterPro" id="IPR000169">
    <property type="entry name" value="Pept_cys_AS"/>
</dbReference>
<dbReference type="EMBL" id="CP117684">
    <property type="protein sequence ID" value="WDC93169.1"/>
    <property type="molecule type" value="Genomic_DNA"/>
</dbReference>
<reference evidence="9" key="3">
    <citation type="submission" date="2023-02" db="EMBL/GenBank/DDBJ databases">
        <title>Complete genome sequence of Lactobacillus curvatus CACC879 isolated from Pig feces.</title>
        <authorList>
            <person name="Park S."/>
            <person name="Park M.A."/>
            <person name="Kim D.-H."/>
            <person name="Kim Y."/>
        </authorList>
    </citation>
    <scope>NUCLEOTIDE SEQUENCE</scope>
    <source>
        <strain evidence="9">Curvatus</strain>
        <plasmid evidence="9">p1_CACC879</plasmid>
    </source>
</reference>
<dbReference type="Proteomes" id="UP000257607">
    <property type="component" value="Chromosome"/>
</dbReference>
<dbReference type="Pfam" id="PF03051">
    <property type="entry name" value="Peptidase_C1_2"/>
    <property type="match status" value="1"/>
</dbReference>
<keyword evidence="4 5" id="KW-0788">Thiol protease</keyword>
<keyword evidence="9" id="KW-0614">Plasmid</keyword>
<name>A0A1B2A4I6_LATCU</name>
<feature type="active site" evidence="6">
    <location>
        <position position="364"/>
    </location>
</feature>
<keyword evidence="11" id="KW-1185">Reference proteome</keyword>
<evidence type="ECO:0000313" key="8">
    <source>
        <dbReference type="EMBL" id="BCX30352.1"/>
    </source>
</evidence>
<evidence type="ECO:0000256" key="1">
    <source>
        <dbReference type="ARBA" id="ARBA00004496"/>
    </source>
</evidence>
<dbReference type="GeneID" id="49611639"/>
<evidence type="ECO:0000313" key="9">
    <source>
        <dbReference type="EMBL" id="WDC93169.1"/>
    </source>
</evidence>
<dbReference type="GO" id="GO:0005737">
    <property type="term" value="C:cytoplasm"/>
    <property type="evidence" value="ECO:0007669"/>
    <property type="project" value="UniProtKB-SubCell"/>
</dbReference>
<dbReference type="InterPro" id="IPR038765">
    <property type="entry name" value="Papain-like_cys_pep_sf"/>
</dbReference>
<dbReference type="KEGG" id="lcv:FBA2_01785"/>
<dbReference type="EMBL" id="AP024685">
    <property type="protein sequence ID" value="BCX30352.1"/>
    <property type="molecule type" value="Genomic_DNA"/>
</dbReference>
<comment type="similarity">
    <text evidence="5">Belongs to the peptidase C1 family.</text>
</comment>
<dbReference type="Proteomes" id="UP001215533">
    <property type="component" value="Plasmid p1_CACC879"/>
</dbReference>
<reference evidence="8 11" key="2">
    <citation type="submission" date="2021-05" db="EMBL/GenBank/DDBJ databases">
        <title>Complete Genome Sequence of Latilactobacillus sp. Strain WDN19, a High D-Aspartate-producing Lactic Acid Bacterium Isolated from a Japanese Pickle.</title>
        <authorList>
            <person name="Kajitani K."/>
            <person name="Takahashi S."/>
        </authorList>
    </citation>
    <scope>NUCLEOTIDE SEQUENCE [LARGE SCALE GENOMIC DNA]</scope>
    <source>
        <strain evidence="8 11">WDN19</strain>
    </source>
</reference>
<dbReference type="CDD" id="cd00585">
    <property type="entry name" value="Peptidase_C1B"/>
    <property type="match status" value="1"/>
</dbReference>
<evidence type="ECO:0000313" key="12">
    <source>
        <dbReference type="Proteomes" id="UP001215533"/>
    </source>
</evidence>
<dbReference type="PROSITE" id="PS00639">
    <property type="entry name" value="THIOL_PROTEASE_HIS"/>
    <property type="match status" value="1"/>
</dbReference>
<dbReference type="PANTHER" id="PTHR10363:SF2">
    <property type="entry name" value="BLEOMYCIN HYDROLASE"/>
    <property type="match status" value="1"/>
</dbReference>
<dbReference type="GO" id="GO:0043418">
    <property type="term" value="P:homocysteine catabolic process"/>
    <property type="evidence" value="ECO:0007669"/>
    <property type="project" value="TreeGrafter"/>
</dbReference>
<keyword evidence="3 5" id="KW-0378">Hydrolase</keyword>
<dbReference type="PANTHER" id="PTHR10363">
    <property type="entry name" value="BLEOMYCIN HYDROLASE"/>
    <property type="match status" value="1"/>
</dbReference>
<evidence type="ECO:0000256" key="6">
    <source>
        <dbReference type="PIRSR" id="PIRSR005700-1"/>
    </source>
</evidence>
<protein>
    <recommendedName>
        <fullName evidence="5">Aminopeptidase</fullName>
    </recommendedName>
</protein>
<dbReference type="AlphaFoldDB" id="A0A1B2A4I6"/>
<geneLocation type="plasmid" evidence="9 12">
    <name>p1_CACC879</name>
</geneLocation>
<dbReference type="SUPFAM" id="SSF54001">
    <property type="entry name" value="Cysteine proteinases"/>
    <property type="match status" value="1"/>
</dbReference>
<evidence type="ECO:0000313" key="11">
    <source>
        <dbReference type="Proteomes" id="UP000825100"/>
    </source>
</evidence>
<dbReference type="InterPro" id="IPR025660">
    <property type="entry name" value="Pept_his_AS"/>
</dbReference>
<evidence type="ECO:0000256" key="3">
    <source>
        <dbReference type="ARBA" id="ARBA00022801"/>
    </source>
</evidence>
<evidence type="ECO:0000313" key="7">
    <source>
        <dbReference type="EMBL" id="AXN36493.1"/>
    </source>
</evidence>
<dbReference type="Gene3D" id="3.90.70.10">
    <property type="entry name" value="Cysteine proteinases"/>
    <property type="match status" value="1"/>
</dbReference>
<dbReference type="GO" id="GO:0006508">
    <property type="term" value="P:proteolysis"/>
    <property type="evidence" value="ECO:0007669"/>
    <property type="project" value="UniProtKB-KW"/>
</dbReference>
<accession>A0A1B2A4I6</accession>
<evidence type="ECO:0000256" key="5">
    <source>
        <dbReference type="PIRNR" id="PIRNR005700"/>
    </source>
</evidence>
<reference evidence="7 10" key="1">
    <citation type="submission" date="2018-07" db="EMBL/GenBank/DDBJ databases">
        <title>Lactobacillus curvatus genome sequence.</title>
        <authorList>
            <person name="Prechtl R."/>
        </authorList>
    </citation>
    <scope>NUCLEOTIDE SEQUENCE [LARGE SCALE GENOMIC DNA]</scope>
    <source>
        <strain evidence="7 10">TMW 1.1928</strain>
    </source>
</reference>
<keyword evidence="2 5" id="KW-0645">Protease</keyword>
<dbReference type="OrthoDB" id="1111399at2"/>
<evidence type="ECO:0000313" key="10">
    <source>
        <dbReference type="Proteomes" id="UP000257607"/>
    </source>
</evidence>